<dbReference type="InterPro" id="IPR039499">
    <property type="entry name" value="LURA1/LRA25"/>
</dbReference>
<proteinExistence type="predicted"/>
<evidence type="ECO:0000313" key="2">
    <source>
        <dbReference type="EMBL" id="KAK2822052.1"/>
    </source>
</evidence>
<gene>
    <name evidence="2" type="ORF">Q5P01_022117</name>
</gene>
<name>A0AA88J8E7_CHASR</name>
<dbReference type="AlphaFoldDB" id="A0AA88J8E7"/>
<evidence type="ECO:0008006" key="4">
    <source>
        <dbReference type="Google" id="ProtNLM"/>
    </source>
</evidence>
<reference evidence="2" key="1">
    <citation type="submission" date="2023-07" db="EMBL/GenBank/DDBJ databases">
        <title>Chromosome-level Genome Assembly of Striped Snakehead (Channa striata).</title>
        <authorList>
            <person name="Liu H."/>
        </authorList>
    </citation>
    <scope>NUCLEOTIDE SEQUENCE</scope>
    <source>
        <strain evidence="2">Gz</strain>
        <tissue evidence="2">Muscle</tissue>
    </source>
</reference>
<dbReference type="PANTHER" id="PTHR33767">
    <property type="entry name" value="LEUCINE RICH ADAPTOR PROTEIN 1-LIKE"/>
    <property type="match status" value="1"/>
</dbReference>
<feature type="compositionally biased region" description="Basic and acidic residues" evidence="1">
    <location>
        <begin position="144"/>
        <end position="159"/>
    </location>
</feature>
<dbReference type="Pfam" id="PF14854">
    <property type="entry name" value="LURAP"/>
    <property type="match status" value="1"/>
</dbReference>
<feature type="region of interest" description="Disordered" evidence="1">
    <location>
        <begin position="119"/>
        <end position="206"/>
    </location>
</feature>
<sequence>MDEATVRDALPALAELENKVGRKTPETLLVRLRDAAVDGSEPPPDLSGGISAKLSYLKREMRWLRSADVRILCQLVTVHEGIEAVSWLMEERGALSSQSGSLTGSLSSLGTVEKPGPWNSACSERVSPTCPRHVTETTEEELEDRQPQYKPDGDSDIKSCFKVMGLQSTGARPPARSDSNGEEVISDTHGERARAQTSAKLQKSQPTDLNTAQLQAGRSVAKTIKRALARSSRVRREVIVDSSFFLTKQSGETQTAHQTREGFKASHSSAANTPDTKKLLPGYDTQWSWVGSQDDVTFL</sequence>
<dbReference type="GO" id="GO:0001819">
    <property type="term" value="P:positive regulation of cytokine production"/>
    <property type="evidence" value="ECO:0007669"/>
    <property type="project" value="TreeGrafter"/>
</dbReference>
<feature type="region of interest" description="Disordered" evidence="1">
    <location>
        <begin position="251"/>
        <end position="277"/>
    </location>
</feature>
<evidence type="ECO:0000256" key="1">
    <source>
        <dbReference type="SAM" id="MobiDB-lite"/>
    </source>
</evidence>
<accession>A0AA88J8E7</accession>
<dbReference type="InterPro" id="IPR037443">
    <property type="entry name" value="LURAP1"/>
</dbReference>
<dbReference type="GO" id="GO:0043123">
    <property type="term" value="P:positive regulation of canonical NF-kappaB signal transduction"/>
    <property type="evidence" value="ECO:0007669"/>
    <property type="project" value="InterPro"/>
</dbReference>
<organism evidence="2 3">
    <name type="scientific">Channa striata</name>
    <name type="common">Snakehead murrel</name>
    <name type="synonym">Ophicephalus striatus</name>
    <dbReference type="NCBI Taxonomy" id="64152"/>
    <lineage>
        <taxon>Eukaryota</taxon>
        <taxon>Metazoa</taxon>
        <taxon>Chordata</taxon>
        <taxon>Craniata</taxon>
        <taxon>Vertebrata</taxon>
        <taxon>Euteleostomi</taxon>
        <taxon>Actinopterygii</taxon>
        <taxon>Neopterygii</taxon>
        <taxon>Teleostei</taxon>
        <taxon>Neoteleostei</taxon>
        <taxon>Acanthomorphata</taxon>
        <taxon>Anabantaria</taxon>
        <taxon>Anabantiformes</taxon>
        <taxon>Channoidei</taxon>
        <taxon>Channidae</taxon>
        <taxon>Channa</taxon>
    </lineage>
</organism>
<protein>
    <recommendedName>
        <fullName evidence="4">Leucine rich adaptor protein 1</fullName>
    </recommendedName>
</protein>
<keyword evidence="3" id="KW-1185">Reference proteome</keyword>
<evidence type="ECO:0000313" key="3">
    <source>
        <dbReference type="Proteomes" id="UP001187415"/>
    </source>
</evidence>
<comment type="caution">
    <text evidence="2">The sequence shown here is derived from an EMBL/GenBank/DDBJ whole genome shotgun (WGS) entry which is preliminary data.</text>
</comment>
<dbReference type="EMBL" id="JAUPFM010000018">
    <property type="protein sequence ID" value="KAK2822052.1"/>
    <property type="molecule type" value="Genomic_DNA"/>
</dbReference>
<dbReference type="Proteomes" id="UP001187415">
    <property type="component" value="Unassembled WGS sequence"/>
</dbReference>
<feature type="compositionally biased region" description="Polar residues" evidence="1">
    <location>
        <begin position="195"/>
        <end position="206"/>
    </location>
</feature>
<dbReference type="PANTHER" id="PTHR33767:SF2">
    <property type="entry name" value="LEUCINE RICH ADAPTOR PROTEIN 1"/>
    <property type="match status" value="1"/>
</dbReference>